<name>A0A926DY35_9FIRM</name>
<dbReference type="RefSeq" id="WP_249282106.1">
    <property type="nucleotide sequence ID" value="NZ_JACRST010000003.1"/>
</dbReference>
<organism evidence="5 6">
    <name type="scientific">Ligaoa zhengdingensis</name>
    <dbReference type="NCBI Taxonomy" id="2763658"/>
    <lineage>
        <taxon>Bacteria</taxon>
        <taxon>Bacillati</taxon>
        <taxon>Bacillota</taxon>
        <taxon>Clostridia</taxon>
        <taxon>Eubacteriales</taxon>
        <taxon>Oscillospiraceae</taxon>
        <taxon>Ligaoa</taxon>
    </lineage>
</organism>
<dbReference type="Proteomes" id="UP000653127">
    <property type="component" value="Unassembled WGS sequence"/>
</dbReference>
<dbReference type="InterPro" id="IPR013320">
    <property type="entry name" value="ConA-like_dom_sf"/>
</dbReference>
<dbReference type="PROSITE" id="PS50022">
    <property type="entry name" value="FA58C_3"/>
    <property type="match status" value="1"/>
</dbReference>
<dbReference type="InterPro" id="IPR008979">
    <property type="entry name" value="Galactose-bd-like_sf"/>
</dbReference>
<feature type="signal peptide" evidence="3">
    <location>
        <begin position="1"/>
        <end position="25"/>
    </location>
</feature>
<feature type="chain" id="PRO_5039610012" evidence="3">
    <location>
        <begin position="26"/>
        <end position="1332"/>
    </location>
</feature>
<dbReference type="GO" id="GO:0016798">
    <property type="term" value="F:hydrolase activity, acting on glycosyl bonds"/>
    <property type="evidence" value="ECO:0007669"/>
    <property type="project" value="UniProtKB-KW"/>
</dbReference>
<evidence type="ECO:0000259" key="4">
    <source>
        <dbReference type="PROSITE" id="PS50022"/>
    </source>
</evidence>
<protein>
    <submittedName>
        <fullName evidence="5">Glycoside hydrolase family 127 protein</fullName>
    </submittedName>
</protein>
<dbReference type="Gene3D" id="1.20.1270.90">
    <property type="entry name" value="AF1782-like"/>
    <property type="match status" value="2"/>
</dbReference>
<dbReference type="Pfam" id="PF07554">
    <property type="entry name" value="FIVAR"/>
    <property type="match status" value="3"/>
</dbReference>
<dbReference type="InterPro" id="IPR049046">
    <property type="entry name" value="Beta-AFase-like_GH127_middle"/>
</dbReference>
<dbReference type="InterPro" id="IPR000421">
    <property type="entry name" value="FA58C"/>
</dbReference>
<dbReference type="Gene3D" id="2.60.120.260">
    <property type="entry name" value="Galactose-binding domain-like"/>
    <property type="match status" value="1"/>
</dbReference>
<dbReference type="Gene3D" id="2.60.120.200">
    <property type="match status" value="1"/>
</dbReference>
<proteinExistence type="predicted"/>
<dbReference type="InterPro" id="IPR046780">
    <property type="entry name" value="aBig_2"/>
</dbReference>
<dbReference type="EMBL" id="JACRST010000003">
    <property type="protein sequence ID" value="MBC8545952.1"/>
    <property type="molecule type" value="Genomic_DNA"/>
</dbReference>
<dbReference type="SUPFAM" id="SSF49899">
    <property type="entry name" value="Concanavalin A-like lectins/glucanases"/>
    <property type="match status" value="1"/>
</dbReference>
<dbReference type="InterPro" id="IPR012878">
    <property type="entry name" value="Beta-AFase-like_GH127_cat"/>
</dbReference>
<feature type="non-terminal residue" evidence="5">
    <location>
        <position position="1332"/>
    </location>
</feature>
<dbReference type="Pfam" id="PF20736">
    <property type="entry name" value="Glyco_hydro127M"/>
    <property type="match status" value="1"/>
</dbReference>
<dbReference type="Pfam" id="PF20578">
    <property type="entry name" value="aBig_2"/>
    <property type="match status" value="1"/>
</dbReference>
<dbReference type="PANTHER" id="PTHR31151">
    <property type="entry name" value="PROLINE-TRNA LIGASE (DUF1680)"/>
    <property type="match status" value="1"/>
</dbReference>
<keyword evidence="5" id="KW-0378">Hydrolase</keyword>
<sequence>MKKRVQAATASVLAAVMIATSLASAVTASAYTVQPPADDLVLWYDMEGSEGVQLPDRSGNGLDGVINGGALFADGIKGNAITFDGGDDYIEIPDLDGQLSQIDDFTVSVYLKVAEDRTFQRVFDFGTGETGKFMCLITRSTNQWNSGLNYTISENGGGAAVEKSVVVKDGAPQCRWFHLALVYQQGIAKIYYDGVQQAEAEIALKPSDIAVDAEGFRSYLGKSLWDDPLFCGEMDDFRLYSRALSAEELAEVASLTDMEKVKAAKELLTLPKTAVQNLELVRTGAYGTRISWRSNRPEAITADGKVTRPDSGDVLVKLTATIQSGGASLSKDFFVTVRASLAQEQILSFDLEDVALLDGEFLEKEEINRAVMDSISADTILYAFRYNANQNYGANLDYKGAPSLHGWAEPGHQFAGHLEGHYMSALAMLYGRYHDEADKAKLDAIVDGLAEIQGLMLSDGDNPGDPKVARGYLSAFPESRFDQLESHQYAAVPWYMIHKIMAGLLDAYNYCGNEKALEVADQLAQWTKWRMERLGDRAEEVLSYEEYGGMNEVLLNMYAATGKEEYLPIAALFEERERLFDDLYNGVDNLDGMHGNTYLAKIVGLARNYQLFGDDYYRLATEHFWDFVVEDGRTYVNGGNSIAEHYQVPNTLSHQLNGDTCETCNVYNLLKISRDLFEWSGDVKYLDYYEQGLFNQILGSMNPEGDKTYFQPMGANRRATWNDTVYGAFCCNGSGLENFSKLNECLYFFSDDTLYVAQFAASTLNWEEQGVRLKQETSYPYEDTSLLTFEQADGRELTVMIRIPSWIKSGYTIELNGEEYACGTESGFVAVTGEFKTGDTIRVSLPMDFARAPMGDDDMVTAFTYGPVALAAIGSVNDNGTLAFDSQSAYENWKDNLNEWFQPAGDGLPLHFSAEDGRGNSLLFVPFTEVGDETYTTYFRAETGITADRGDNLAFGKAVKASEQYNGDYGPEKAVDGINSADVENRWCVRSDAMPQWFKIDLGAETLVTNVDFTAEKPAGFQYVVEYSNDPSDWADDSFASGNWQVFCDKSNNSQVSTEYAASGAARARYLRIRFLSSTNGVWAGMRELEVYSSTLGLLKDAIFHAERIDRDAYLSTTDWAAFDSTLNEARNIAEKENPQADEILSALDQLQNAIDTLQLKADTTALRDKIEFIQQYYLQDEYTNESWASLEEAIAQAELVCGDESASEAEIEAASQQLNQALYELAARSDRERIAAKLAQIEQLNQNDYTAESWGQLQDAVALAQQILEDESVADSEVSDALAALETAISNLVEGEIPSDVDKSMLESLIKAIDGVFEEARYTEESWAAFD</sequence>
<comment type="caution">
    <text evidence="5">The sequence shown here is derived from an EMBL/GenBank/DDBJ whole genome shotgun (WGS) entry which is preliminary data.</text>
</comment>
<keyword evidence="2" id="KW-0175">Coiled coil</keyword>
<evidence type="ECO:0000313" key="6">
    <source>
        <dbReference type="Proteomes" id="UP000653127"/>
    </source>
</evidence>
<dbReference type="SUPFAM" id="SSF48208">
    <property type="entry name" value="Six-hairpin glycosidases"/>
    <property type="match status" value="1"/>
</dbReference>
<keyword evidence="6" id="KW-1185">Reference proteome</keyword>
<dbReference type="Pfam" id="PF13385">
    <property type="entry name" value="Laminin_G_3"/>
    <property type="match status" value="1"/>
</dbReference>
<evidence type="ECO:0000313" key="5">
    <source>
        <dbReference type="EMBL" id="MBC8545952.1"/>
    </source>
</evidence>
<dbReference type="InterPro" id="IPR008928">
    <property type="entry name" value="6-hairpin_glycosidase_sf"/>
</dbReference>
<evidence type="ECO:0000256" key="1">
    <source>
        <dbReference type="ARBA" id="ARBA00023295"/>
    </source>
</evidence>
<reference evidence="5" key="1">
    <citation type="submission" date="2020-08" db="EMBL/GenBank/DDBJ databases">
        <title>Genome public.</title>
        <authorList>
            <person name="Liu C."/>
            <person name="Sun Q."/>
        </authorList>
    </citation>
    <scope>NUCLEOTIDE SEQUENCE</scope>
    <source>
        <strain evidence="5">NSJ-31</strain>
    </source>
</reference>
<dbReference type="GO" id="GO:0005975">
    <property type="term" value="P:carbohydrate metabolic process"/>
    <property type="evidence" value="ECO:0007669"/>
    <property type="project" value="InterPro"/>
</dbReference>
<keyword evidence="3" id="KW-0732">Signal</keyword>
<dbReference type="Pfam" id="PF07944">
    <property type="entry name" value="Beta-AFase-like_GH127_cat"/>
    <property type="match status" value="1"/>
</dbReference>
<evidence type="ECO:0000256" key="2">
    <source>
        <dbReference type="SAM" id="Coils"/>
    </source>
</evidence>
<keyword evidence="1" id="KW-0326">Glycosidase</keyword>
<dbReference type="Pfam" id="PF00754">
    <property type="entry name" value="F5_F8_type_C"/>
    <property type="match status" value="1"/>
</dbReference>
<evidence type="ECO:0000256" key="3">
    <source>
        <dbReference type="SAM" id="SignalP"/>
    </source>
</evidence>
<feature type="coiled-coil region" evidence="2">
    <location>
        <begin position="1141"/>
        <end position="1168"/>
    </location>
</feature>
<accession>A0A926DY35</accession>
<gene>
    <name evidence="5" type="ORF">H8711_03225</name>
</gene>
<feature type="domain" description="F5/8 type C" evidence="4">
    <location>
        <begin position="938"/>
        <end position="1094"/>
    </location>
</feature>
<dbReference type="SUPFAM" id="SSF49785">
    <property type="entry name" value="Galactose-binding domain-like"/>
    <property type="match status" value="1"/>
</dbReference>
<dbReference type="PANTHER" id="PTHR31151:SF0">
    <property type="entry name" value="PROLINE-TRNA LIGASE (DUF1680)"/>
    <property type="match status" value="1"/>
</dbReference>